<dbReference type="Gene3D" id="1.20.120.980">
    <property type="entry name" value="Serine carboxypeptidase S28, SKS domain"/>
    <property type="match status" value="1"/>
</dbReference>
<keyword evidence="5" id="KW-0325">Glycoprotein</keyword>
<dbReference type="InterPro" id="IPR029058">
    <property type="entry name" value="AB_hydrolase_fold"/>
</dbReference>
<evidence type="ECO:0000313" key="8">
    <source>
        <dbReference type="EMBL" id="KAK9807792.1"/>
    </source>
</evidence>
<name>A0AAW1PIB3_9CHLO</name>
<evidence type="ECO:0000256" key="2">
    <source>
        <dbReference type="ARBA" id="ARBA00022670"/>
    </source>
</evidence>
<comment type="caution">
    <text evidence="8">The sequence shown here is derived from an EMBL/GenBank/DDBJ whole genome shotgun (WGS) entry which is preliminary data.</text>
</comment>
<feature type="chain" id="PRO_5043564910" evidence="7">
    <location>
        <begin position="25"/>
        <end position="606"/>
    </location>
</feature>
<evidence type="ECO:0000256" key="3">
    <source>
        <dbReference type="ARBA" id="ARBA00022729"/>
    </source>
</evidence>
<evidence type="ECO:0000256" key="1">
    <source>
        <dbReference type="ARBA" id="ARBA00011079"/>
    </source>
</evidence>
<dbReference type="Gene3D" id="3.40.50.1820">
    <property type="entry name" value="alpha/beta hydrolase"/>
    <property type="match status" value="1"/>
</dbReference>
<dbReference type="InterPro" id="IPR042269">
    <property type="entry name" value="Ser_carbopepase_S28_SKS"/>
</dbReference>
<feature type="compositionally biased region" description="Low complexity" evidence="6">
    <location>
        <begin position="523"/>
        <end position="543"/>
    </location>
</feature>
<evidence type="ECO:0000256" key="5">
    <source>
        <dbReference type="ARBA" id="ARBA00023180"/>
    </source>
</evidence>
<feature type="signal peptide" evidence="7">
    <location>
        <begin position="1"/>
        <end position="24"/>
    </location>
</feature>
<evidence type="ECO:0000256" key="7">
    <source>
        <dbReference type="SAM" id="SignalP"/>
    </source>
</evidence>
<keyword evidence="3 7" id="KW-0732">Signal</keyword>
<keyword evidence="2" id="KW-0645">Protease</keyword>
<keyword evidence="4" id="KW-0378">Hydrolase</keyword>
<dbReference type="InterPro" id="IPR008758">
    <property type="entry name" value="Peptidase_S28"/>
</dbReference>
<dbReference type="Pfam" id="PF05577">
    <property type="entry name" value="Peptidase_S28"/>
    <property type="match status" value="1"/>
</dbReference>
<protein>
    <submittedName>
        <fullName evidence="8">Uncharacterized protein</fullName>
    </submittedName>
</protein>
<accession>A0AAW1PIB3</accession>
<evidence type="ECO:0000313" key="9">
    <source>
        <dbReference type="Proteomes" id="UP001489004"/>
    </source>
</evidence>
<evidence type="ECO:0000256" key="6">
    <source>
        <dbReference type="SAM" id="MobiDB-lite"/>
    </source>
</evidence>
<dbReference type="SUPFAM" id="SSF53474">
    <property type="entry name" value="alpha/beta-Hydrolases"/>
    <property type="match status" value="1"/>
</dbReference>
<proteinExistence type="inferred from homology"/>
<dbReference type="GO" id="GO:0070008">
    <property type="term" value="F:serine-type exopeptidase activity"/>
    <property type="evidence" value="ECO:0007669"/>
    <property type="project" value="InterPro"/>
</dbReference>
<dbReference type="GO" id="GO:0008239">
    <property type="term" value="F:dipeptidyl-peptidase activity"/>
    <property type="evidence" value="ECO:0007669"/>
    <property type="project" value="TreeGrafter"/>
</dbReference>
<organism evidence="8 9">
    <name type="scientific">[Myrmecia] bisecta</name>
    <dbReference type="NCBI Taxonomy" id="41462"/>
    <lineage>
        <taxon>Eukaryota</taxon>
        <taxon>Viridiplantae</taxon>
        <taxon>Chlorophyta</taxon>
        <taxon>core chlorophytes</taxon>
        <taxon>Trebouxiophyceae</taxon>
        <taxon>Trebouxiales</taxon>
        <taxon>Trebouxiaceae</taxon>
        <taxon>Myrmecia</taxon>
    </lineage>
</organism>
<dbReference type="Proteomes" id="UP001489004">
    <property type="component" value="Unassembled WGS sequence"/>
</dbReference>
<dbReference type="EMBL" id="JALJOR010000012">
    <property type="protein sequence ID" value="KAK9807792.1"/>
    <property type="molecule type" value="Genomic_DNA"/>
</dbReference>
<evidence type="ECO:0000256" key="4">
    <source>
        <dbReference type="ARBA" id="ARBA00022801"/>
    </source>
</evidence>
<dbReference type="PANTHER" id="PTHR11010">
    <property type="entry name" value="PROTEASE S28 PRO-X CARBOXYPEPTIDASE-RELATED"/>
    <property type="match status" value="1"/>
</dbReference>
<gene>
    <name evidence="8" type="ORF">WJX72_009516</name>
</gene>
<reference evidence="8 9" key="1">
    <citation type="journal article" date="2024" name="Nat. Commun.">
        <title>Phylogenomics reveals the evolutionary origins of lichenization in chlorophyte algae.</title>
        <authorList>
            <person name="Puginier C."/>
            <person name="Libourel C."/>
            <person name="Otte J."/>
            <person name="Skaloud P."/>
            <person name="Haon M."/>
            <person name="Grisel S."/>
            <person name="Petersen M."/>
            <person name="Berrin J.G."/>
            <person name="Delaux P.M."/>
            <person name="Dal Grande F."/>
            <person name="Keller J."/>
        </authorList>
    </citation>
    <scope>NUCLEOTIDE SEQUENCE [LARGE SCALE GENOMIC DNA]</scope>
    <source>
        <strain evidence="8 9">SAG 2043</strain>
    </source>
</reference>
<dbReference type="PANTHER" id="PTHR11010:SF38">
    <property type="entry name" value="LYSOSOMAL PRO-X CARBOXYPEPTIDASE"/>
    <property type="match status" value="1"/>
</dbReference>
<dbReference type="AlphaFoldDB" id="A0AAW1PIB3"/>
<comment type="similarity">
    <text evidence="1">Belongs to the peptidase S28 family.</text>
</comment>
<feature type="region of interest" description="Disordered" evidence="6">
    <location>
        <begin position="522"/>
        <end position="552"/>
    </location>
</feature>
<dbReference type="GO" id="GO:0006508">
    <property type="term" value="P:proteolysis"/>
    <property type="evidence" value="ECO:0007669"/>
    <property type="project" value="UniProtKB-KW"/>
</dbReference>
<sequence>MPAHSWQWLFLSVVIGQWLPATQGAPVYTGSRVLSPPVTPQGIRLFNNSCVIQSHNVTLDHNKGSGDTFQLYNFVCDGLWRKPANGQAGGPIFLWSGSRRGTLRDAGAYRGLFEYAAEHEALVVFADRRYFGWSLPDEYFRDGSITYLTYEQTVQDDAQLVQLIRKQYGAQQSPAIIFTATSKLGVLARLLQPDVFAGVVASSAVLLGYPGQEPTVDAEMPYKIVTKAANDANPNCAANIHTALVALTSGGNATSLPGASALTVQVNRIQQLKTDCHGTSVVGNNTLDELVAWTEAVIEHLAEEDGRMLAPSATNTVHDLGHFCNTFFADANQTPSTALQSLADALSYEFGSNLACNQLTFGNNLLPEMDEASNFMFVDLTAVASSYLDCSGEGLNAHYMKQSTGVDDMFVPHLEAGIDSFEKRCRERFPGLAMDEAWGARILGPNITAVLRNSSNMVFINGAHDANSAASVTWNVSDSIFALSLPLGAATDFYDTAVDLPVLRPLRAFVNTQIRRWVAAVQPTNSTAPGPAPSTSPRSASGRKLQQSASVPCPDCRCLPKRTPTCRSCFREDADGVKCYDNSGGEYPDDDYPADGICAQCLVIFR</sequence>
<keyword evidence="9" id="KW-1185">Reference proteome</keyword>